<evidence type="ECO:0000313" key="1">
    <source>
        <dbReference type="EMBL" id="BDP41162.1"/>
    </source>
</evidence>
<name>A0ABN6RCQ9_9DEIO</name>
<dbReference type="Proteomes" id="UP001064971">
    <property type="component" value="Chromosome"/>
</dbReference>
<gene>
    <name evidence="1" type="ORF">DAETH_11310</name>
</gene>
<reference evidence="1" key="1">
    <citation type="submission" date="2022-07" db="EMBL/GenBank/DDBJ databases">
        <title>Complete Genome Sequence of the Radioresistant Bacterium Deinococcus aetherius ST0316, Isolated from the Air Dust collected in Lower Stratosphere above Japan.</title>
        <authorList>
            <person name="Satoh K."/>
            <person name="Hagiwara K."/>
            <person name="Katsumata K."/>
            <person name="Kubo A."/>
            <person name="Yokobori S."/>
            <person name="Yamagishi A."/>
            <person name="Oono Y."/>
            <person name="Narumi I."/>
        </authorList>
    </citation>
    <scope>NUCLEOTIDE SEQUENCE</scope>
    <source>
        <strain evidence="1">ST0316</strain>
    </source>
</reference>
<dbReference type="EMBL" id="AP026560">
    <property type="protein sequence ID" value="BDP41162.1"/>
    <property type="molecule type" value="Genomic_DNA"/>
</dbReference>
<keyword evidence="2" id="KW-1185">Reference proteome</keyword>
<sequence length="83" mass="9293">MATSIRTRRALELFATLLIGDGLISLLRPVRHSLLWWMPVPGVRGLMEWCAERPHATRAIGLAQVAAGLWLDARQYSSGPKRE</sequence>
<protein>
    <submittedName>
        <fullName evidence="1">Uncharacterized protein</fullName>
    </submittedName>
</protein>
<accession>A0ABN6RCQ9</accession>
<proteinExistence type="predicted"/>
<dbReference type="RefSeq" id="WP_264776945.1">
    <property type="nucleotide sequence ID" value="NZ_AP026560.1"/>
</dbReference>
<evidence type="ECO:0000313" key="2">
    <source>
        <dbReference type="Proteomes" id="UP001064971"/>
    </source>
</evidence>
<organism evidence="1 2">
    <name type="scientific">Deinococcus aetherius</name>
    <dbReference type="NCBI Taxonomy" id="200252"/>
    <lineage>
        <taxon>Bacteria</taxon>
        <taxon>Thermotogati</taxon>
        <taxon>Deinococcota</taxon>
        <taxon>Deinococci</taxon>
        <taxon>Deinococcales</taxon>
        <taxon>Deinococcaceae</taxon>
        <taxon>Deinococcus</taxon>
    </lineage>
</organism>